<gene>
    <name evidence="3" type="ORF">PHMEG_00019761</name>
</gene>
<evidence type="ECO:0000313" key="4">
    <source>
        <dbReference type="Proteomes" id="UP000198211"/>
    </source>
</evidence>
<dbReference type="EMBL" id="NBNE01003395">
    <property type="protein sequence ID" value="OWZ07809.1"/>
    <property type="molecule type" value="Genomic_DNA"/>
</dbReference>
<feature type="domain" description="Phytotoxin PcF" evidence="2">
    <location>
        <begin position="21"/>
        <end position="61"/>
    </location>
</feature>
<reference evidence="4" key="1">
    <citation type="submission" date="2017-03" db="EMBL/GenBank/DDBJ databases">
        <title>Phytopthora megakarya and P. palmivora, two closely related causual agents of cacao black pod achieved similar genome size and gene model numbers by different mechanisms.</title>
        <authorList>
            <person name="Ali S."/>
            <person name="Shao J."/>
            <person name="Larry D.J."/>
            <person name="Kronmiller B."/>
            <person name="Shen D."/>
            <person name="Strem M.D."/>
            <person name="Melnick R.L."/>
            <person name="Guiltinan M.J."/>
            <person name="Tyler B.M."/>
            <person name="Meinhardt L.W."/>
            <person name="Bailey B.A."/>
        </authorList>
    </citation>
    <scope>NUCLEOTIDE SEQUENCE [LARGE SCALE GENOMIC DNA]</scope>
    <source>
        <strain evidence="4">zdho120</strain>
    </source>
</reference>
<name>A0A225VS16_9STRA</name>
<keyword evidence="1" id="KW-0732">Signal</keyword>
<accession>A0A225VS16</accession>
<keyword evidence="4" id="KW-1185">Reference proteome</keyword>
<feature type="signal peptide" evidence="1">
    <location>
        <begin position="1"/>
        <end position="18"/>
    </location>
</feature>
<sequence length="65" mass="7076">MNYFCVFLVAVAATAANAQRPLCWAQGCAASYSDSNIRTSKCCQNHLGNFNECCRTSCNFGKPCN</sequence>
<dbReference type="AlphaFoldDB" id="A0A225VS16"/>
<evidence type="ECO:0000313" key="3">
    <source>
        <dbReference type="EMBL" id="OWZ07809.1"/>
    </source>
</evidence>
<proteinExistence type="predicted"/>
<dbReference type="InterPro" id="IPR018570">
    <property type="entry name" value="Phytotoxin_PcF"/>
</dbReference>
<evidence type="ECO:0000256" key="1">
    <source>
        <dbReference type="SAM" id="SignalP"/>
    </source>
</evidence>
<comment type="caution">
    <text evidence="3">The sequence shown here is derived from an EMBL/GenBank/DDBJ whole genome shotgun (WGS) entry which is preliminary data.</text>
</comment>
<dbReference type="Pfam" id="PF09461">
    <property type="entry name" value="PcF"/>
    <property type="match status" value="1"/>
</dbReference>
<organism evidence="3 4">
    <name type="scientific">Phytophthora megakarya</name>
    <dbReference type="NCBI Taxonomy" id="4795"/>
    <lineage>
        <taxon>Eukaryota</taxon>
        <taxon>Sar</taxon>
        <taxon>Stramenopiles</taxon>
        <taxon>Oomycota</taxon>
        <taxon>Peronosporomycetes</taxon>
        <taxon>Peronosporales</taxon>
        <taxon>Peronosporaceae</taxon>
        <taxon>Phytophthora</taxon>
    </lineage>
</organism>
<feature type="chain" id="PRO_5012533536" evidence="1">
    <location>
        <begin position="19"/>
        <end position="65"/>
    </location>
</feature>
<dbReference type="Proteomes" id="UP000198211">
    <property type="component" value="Unassembled WGS sequence"/>
</dbReference>
<protein>
    <submittedName>
        <fullName evidence="3">PcF and SCR74-like cys-rich secreted peptide</fullName>
    </submittedName>
</protein>
<evidence type="ECO:0000259" key="2">
    <source>
        <dbReference type="Pfam" id="PF09461"/>
    </source>
</evidence>